<dbReference type="Proteomes" id="UP000470404">
    <property type="component" value="Unassembled WGS sequence"/>
</dbReference>
<name>A0ABX0BRP1_9PSEU</name>
<protein>
    <submittedName>
        <fullName evidence="1">Uncharacterized protein</fullName>
    </submittedName>
</protein>
<reference evidence="1 3" key="1">
    <citation type="submission" date="2020-01" db="EMBL/GenBank/DDBJ databases">
        <title>Insect and environment-associated Actinomycetes.</title>
        <authorList>
            <person name="Currrie C."/>
            <person name="Chevrette M."/>
            <person name="Carlson C."/>
            <person name="Stubbendieck R."/>
            <person name="Wendt-Pienkowski E."/>
        </authorList>
    </citation>
    <scope>NUCLEOTIDE SEQUENCE [LARGE SCALE GENOMIC DNA]</scope>
    <source>
        <strain evidence="1 3">SID8386</strain>
    </source>
</reference>
<evidence type="ECO:0000313" key="3">
    <source>
        <dbReference type="Proteomes" id="UP000470404"/>
    </source>
</evidence>
<evidence type="ECO:0000313" key="1">
    <source>
        <dbReference type="EMBL" id="NEC55498.1"/>
    </source>
</evidence>
<organism evidence="1 3">
    <name type="scientific">Amycolatopsis rubida</name>
    <dbReference type="NCBI Taxonomy" id="112413"/>
    <lineage>
        <taxon>Bacteria</taxon>
        <taxon>Bacillati</taxon>
        <taxon>Actinomycetota</taxon>
        <taxon>Actinomycetes</taxon>
        <taxon>Pseudonocardiales</taxon>
        <taxon>Pseudonocardiaceae</taxon>
        <taxon>Amycolatopsis</taxon>
    </lineage>
</organism>
<dbReference type="EMBL" id="JAAGNC010000056">
    <property type="protein sequence ID" value="NEC55498.1"/>
    <property type="molecule type" value="Genomic_DNA"/>
</dbReference>
<keyword evidence="3" id="KW-1185">Reference proteome</keyword>
<sequence>MIAYGPATQRLVMLSFMLSEDALTRGVTDAEQLTDDWRPDAGTQGGLPVVPVSLKRLSVGEDAAVEVLFTAEERPPRPIPPGCRRMLAEHDFGVRNAVAGPLFEASELASGRWAAARCVARAFLDEADPVLVAVHVRCVVAVVRD</sequence>
<dbReference type="EMBL" id="JAAGNC010000169">
    <property type="protein sequence ID" value="NEC60101.1"/>
    <property type="molecule type" value="Genomic_DNA"/>
</dbReference>
<proteinExistence type="predicted"/>
<evidence type="ECO:0000313" key="2">
    <source>
        <dbReference type="EMBL" id="NEC60101.1"/>
    </source>
</evidence>
<dbReference type="RefSeq" id="WP_157904932.1">
    <property type="nucleotide sequence ID" value="NZ_JAAGNC010000056.1"/>
</dbReference>
<gene>
    <name evidence="1" type="ORF">G3I59_07770</name>
    <name evidence="2" type="ORF">G3I59_32090</name>
</gene>
<comment type="caution">
    <text evidence="1">The sequence shown here is derived from an EMBL/GenBank/DDBJ whole genome shotgun (WGS) entry which is preliminary data.</text>
</comment>
<accession>A0ABX0BRP1</accession>